<feature type="region of interest" description="Disordered" evidence="1">
    <location>
        <begin position="166"/>
        <end position="194"/>
    </location>
</feature>
<protein>
    <submittedName>
        <fullName evidence="2">Uncharacterized protein</fullName>
    </submittedName>
</protein>
<feature type="compositionally biased region" description="Polar residues" evidence="1">
    <location>
        <begin position="279"/>
        <end position="288"/>
    </location>
</feature>
<reference evidence="2 3" key="1">
    <citation type="submission" date="2016-10" db="EMBL/GenBank/DDBJ databases">
        <authorList>
            <person name="de Groot N.N."/>
        </authorList>
    </citation>
    <scope>NUCLEOTIDE SEQUENCE [LARGE SCALE GENOMIC DNA]</scope>
    <source>
        <strain evidence="2 3">DSM 21741</strain>
    </source>
</reference>
<keyword evidence="3" id="KW-1185">Reference proteome</keyword>
<gene>
    <name evidence="2" type="ORF">SAMN04488543_3058</name>
</gene>
<dbReference type="AlphaFoldDB" id="A0A1H1XPD1"/>
<evidence type="ECO:0000313" key="3">
    <source>
        <dbReference type="Proteomes" id="UP000199092"/>
    </source>
</evidence>
<sequence length="348" mass="36909">MQWPSVQRLAPRVPCRTLSLSNHGRTVGVSSEAQSRACLQRSFSLNVQPCWCFLPPSSGTRVPPVPSSARGLRVPRFENPRARARPPCEAPGLAQAQLERDGAPLVAHPEPKPRAGLEVASPDGTKVLSSVVRDLMACAPALGSAKASRDTWGGIRCEVQAGSPPDVGLPAVSGPIHQREGRERAGVSRSRSGAPCASVSDPTYGISCLGTVGICRVEINRCTHSARVIVSVRPEARPHWVVRRAPLIRALIIRVWVVGAQSTTRPASSAPGTGMLTGIANNLPSTPRQPDGLPPRLSGQRRGGRRPPSRLQSRGRHEDGTAVVAISAAEVDAGLSATRDIVALWDHD</sequence>
<organism evidence="2 3">
    <name type="scientific">Friedmanniella luteola</name>
    <dbReference type="NCBI Taxonomy" id="546871"/>
    <lineage>
        <taxon>Bacteria</taxon>
        <taxon>Bacillati</taxon>
        <taxon>Actinomycetota</taxon>
        <taxon>Actinomycetes</taxon>
        <taxon>Propionibacteriales</taxon>
        <taxon>Nocardioidaceae</taxon>
        <taxon>Friedmanniella</taxon>
    </lineage>
</organism>
<evidence type="ECO:0000313" key="2">
    <source>
        <dbReference type="EMBL" id="SDT11065.1"/>
    </source>
</evidence>
<name>A0A1H1XPD1_9ACTN</name>
<dbReference type="Proteomes" id="UP000199092">
    <property type="component" value="Chromosome I"/>
</dbReference>
<evidence type="ECO:0000256" key="1">
    <source>
        <dbReference type="SAM" id="MobiDB-lite"/>
    </source>
</evidence>
<feature type="region of interest" description="Disordered" evidence="1">
    <location>
        <begin position="263"/>
        <end position="319"/>
    </location>
</feature>
<dbReference type="STRING" id="546871.SAMN04488543_3058"/>
<dbReference type="EMBL" id="LT629749">
    <property type="protein sequence ID" value="SDT11065.1"/>
    <property type="molecule type" value="Genomic_DNA"/>
</dbReference>
<proteinExistence type="predicted"/>
<accession>A0A1H1XPD1</accession>
<feature type="compositionally biased region" description="Basic and acidic residues" evidence="1">
    <location>
        <begin position="177"/>
        <end position="186"/>
    </location>
</feature>